<keyword evidence="2" id="KW-1185">Reference proteome</keyword>
<protein>
    <submittedName>
        <fullName evidence="1">Uncharacterized protein</fullName>
    </submittedName>
</protein>
<name>A0AAV4MSA0_CAEEX</name>
<dbReference type="AlphaFoldDB" id="A0AAV4MSA0"/>
<comment type="caution">
    <text evidence="1">The sequence shown here is derived from an EMBL/GenBank/DDBJ whole genome shotgun (WGS) entry which is preliminary data.</text>
</comment>
<sequence length="99" mass="11481">MPLQKDSRCEIRSLAPRLLITPLRTQRIFTSFPLLDFRTFLMGLGAWQTVKAGITYSSIYFFALSSNCLEPEKKYEILEFKFRDDMRLGYSICDGNGEI</sequence>
<evidence type="ECO:0000313" key="1">
    <source>
        <dbReference type="EMBL" id="GIX74322.1"/>
    </source>
</evidence>
<evidence type="ECO:0000313" key="2">
    <source>
        <dbReference type="Proteomes" id="UP001054945"/>
    </source>
</evidence>
<gene>
    <name evidence="1" type="ORF">CEXT_46551</name>
</gene>
<reference evidence="1 2" key="1">
    <citation type="submission" date="2021-06" db="EMBL/GenBank/DDBJ databases">
        <title>Caerostris extrusa draft genome.</title>
        <authorList>
            <person name="Kono N."/>
            <person name="Arakawa K."/>
        </authorList>
    </citation>
    <scope>NUCLEOTIDE SEQUENCE [LARGE SCALE GENOMIC DNA]</scope>
</reference>
<dbReference type="Proteomes" id="UP001054945">
    <property type="component" value="Unassembled WGS sequence"/>
</dbReference>
<dbReference type="EMBL" id="BPLR01002497">
    <property type="protein sequence ID" value="GIX74322.1"/>
    <property type="molecule type" value="Genomic_DNA"/>
</dbReference>
<organism evidence="1 2">
    <name type="scientific">Caerostris extrusa</name>
    <name type="common">Bark spider</name>
    <name type="synonym">Caerostris bankana</name>
    <dbReference type="NCBI Taxonomy" id="172846"/>
    <lineage>
        <taxon>Eukaryota</taxon>
        <taxon>Metazoa</taxon>
        <taxon>Ecdysozoa</taxon>
        <taxon>Arthropoda</taxon>
        <taxon>Chelicerata</taxon>
        <taxon>Arachnida</taxon>
        <taxon>Araneae</taxon>
        <taxon>Araneomorphae</taxon>
        <taxon>Entelegynae</taxon>
        <taxon>Araneoidea</taxon>
        <taxon>Araneidae</taxon>
        <taxon>Caerostris</taxon>
    </lineage>
</organism>
<proteinExistence type="predicted"/>
<accession>A0AAV4MSA0</accession>